<dbReference type="Gene3D" id="3.40.50.280">
    <property type="entry name" value="Cobalamin-binding domain"/>
    <property type="match status" value="1"/>
</dbReference>
<dbReference type="PROSITE" id="PS51332">
    <property type="entry name" value="B12_BINDING"/>
    <property type="match status" value="1"/>
</dbReference>
<evidence type="ECO:0000256" key="3">
    <source>
        <dbReference type="ARBA" id="ARBA00022723"/>
    </source>
</evidence>
<dbReference type="InterPro" id="IPR023984">
    <property type="entry name" value="rSAM_ocin_1"/>
</dbReference>
<keyword evidence="3" id="KW-0479">Metal-binding</keyword>
<dbReference type="PANTHER" id="PTHR43409">
    <property type="entry name" value="ANAEROBIC MAGNESIUM-PROTOPORPHYRIN IX MONOMETHYL ESTER CYCLASE-RELATED"/>
    <property type="match status" value="1"/>
</dbReference>
<accession>A0A451A3S1</accession>
<organism evidence="8">
    <name type="scientific">Candidatus Kentrum sp. TUN</name>
    <dbReference type="NCBI Taxonomy" id="2126343"/>
    <lineage>
        <taxon>Bacteria</taxon>
        <taxon>Pseudomonadati</taxon>
        <taxon>Pseudomonadota</taxon>
        <taxon>Gammaproteobacteria</taxon>
        <taxon>Candidatus Kentrum</taxon>
    </lineage>
</organism>
<feature type="domain" description="B12-binding" evidence="6">
    <location>
        <begin position="82"/>
        <end position="220"/>
    </location>
</feature>
<dbReference type="InterPro" id="IPR058240">
    <property type="entry name" value="rSAM_sf"/>
</dbReference>
<comment type="cofactor">
    <cofactor evidence="1">
        <name>[4Fe-4S] cluster</name>
        <dbReference type="ChEBI" id="CHEBI:49883"/>
    </cofactor>
</comment>
<dbReference type="PROSITE" id="PS51918">
    <property type="entry name" value="RADICAL_SAM"/>
    <property type="match status" value="1"/>
</dbReference>
<keyword evidence="4" id="KW-0408">Iron</keyword>
<dbReference type="Gene3D" id="3.80.30.20">
    <property type="entry name" value="tm_1862 like domain"/>
    <property type="match status" value="1"/>
</dbReference>
<dbReference type="InterPro" id="IPR051198">
    <property type="entry name" value="BchE-like"/>
</dbReference>
<feature type="domain" description="Radical SAM core" evidence="7">
    <location>
        <begin position="260"/>
        <end position="492"/>
    </location>
</feature>
<dbReference type="GO" id="GO:0046872">
    <property type="term" value="F:metal ion binding"/>
    <property type="evidence" value="ECO:0007669"/>
    <property type="project" value="UniProtKB-KW"/>
</dbReference>
<dbReference type="InterPro" id="IPR023404">
    <property type="entry name" value="rSAM_horseshoe"/>
</dbReference>
<gene>
    <name evidence="8" type="ORF">BECKTUN1418D_GA0071000_11313</name>
</gene>
<dbReference type="InterPro" id="IPR007197">
    <property type="entry name" value="rSAM"/>
</dbReference>
<dbReference type="AlphaFoldDB" id="A0A451A3S1"/>
<proteinExistence type="predicted"/>
<dbReference type="GO" id="GO:0051536">
    <property type="term" value="F:iron-sulfur cluster binding"/>
    <property type="evidence" value="ECO:0007669"/>
    <property type="project" value="UniProtKB-KW"/>
</dbReference>
<protein>
    <submittedName>
        <fullName evidence="8">Ribosomal peptide maturation radical SAM protein 1</fullName>
    </submittedName>
</protein>
<evidence type="ECO:0000256" key="5">
    <source>
        <dbReference type="ARBA" id="ARBA00023014"/>
    </source>
</evidence>
<dbReference type="SFLD" id="SFLDF00324">
    <property type="entry name" value="bacteriocin_maturation"/>
    <property type="match status" value="1"/>
</dbReference>
<dbReference type="InterPro" id="IPR006158">
    <property type="entry name" value="Cobalamin-bd"/>
</dbReference>
<dbReference type="SMART" id="SM00729">
    <property type="entry name" value="Elp3"/>
    <property type="match status" value="1"/>
</dbReference>
<dbReference type="EMBL" id="CAADFX010000131">
    <property type="protein sequence ID" value="VFK60642.1"/>
    <property type="molecule type" value="Genomic_DNA"/>
</dbReference>
<evidence type="ECO:0000313" key="8">
    <source>
        <dbReference type="EMBL" id="VFK60642.1"/>
    </source>
</evidence>
<evidence type="ECO:0000259" key="6">
    <source>
        <dbReference type="PROSITE" id="PS51332"/>
    </source>
</evidence>
<sequence length="629" mass="70797">MPEFKEISHLLGDGDVLLVVPPFLGIERPSMAAHLLQTSAIAAGIKCDVFYANLSMAEILGPDNYLACWKFALPELLGERLFVRAAYRLPAFGCHGYPLSKHLEEAARTLEFANPHHIAHVESVIDQWAEFIAKRLAERNYLVIGLTTTFAQTGASVALINALKKANSKIVTLIGGANCEGVMAEGVTSLSEHIDFVFSGESETAFVSFLSRYLSDGGLPRQKIITSRGIEDLDALETPAYDEYVAQYRYFLASAYSTSSLGALMLPYETSRGCWWGDKHPCRFCGLNGTLHSYRQKSPDRVIKDLRVLTKSYPTKEVFMTDNIMPNELYRGLLQTLHNEFKGIKFSYEVKSNITPSQLRILKDVGFWHIQPGIEAISTPLLRRMRKGVLAWQNIRLLRFARILGLGVSWNLLLGFPGDKEEDYLETMQLITKIVHLQPPLNVTPINIDRFSEYFDNADAYGIDHLRPLPAYSEIYPEFVDLWKIAYHFTGNITSPVLQNHELKGSIILLCHEWNQRWQQSDNRTQIPTVFLQPHTQDLFLLLDTRTPSDTKTSMINRKTAMAIIVDRVQNKNPQQLASETKWGLDENILIALDGRYVSLVIADIDVVAELESGFRCLVGSQDIAGVAL</sequence>
<dbReference type="NCBIfam" id="TIGR03975">
    <property type="entry name" value="rSAM_ocin_1"/>
    <property type="match status" value="1"/>
</dbReference>
<dbReference type="GO" id="GO:0031419">
    <property type="term" value="F:cobalamin binding"/>
    <property type="evidence" value="ECO:0007669"/>
    <property type="project" value="InterPro"/>
</dbReference>
<reference evidence="8" key="1">
    <citation type="submission" date="2019-02" db="EMBL/GenBank/DDBJ databases">
        <authorList>
            <person name="Gruber-Vodicka R. H."/>
            <person name="Seah K. B. B."/>
        </authorList>
    </citation>
    <scope>NUCLEOTIDE SEQUENCE</scope>
    <source>
        <strain evidence="8">BECK_BY1</strain>
    </source>
</reference>
<dbReference type="InterPro" id="IPR006638">
    <property type="entry name" value="Elp3/MiaA/NifB-like_rSAM"/>
</dbReference>
<evidence type="ECO:0000256" key="4">
    <source>
        <dbReference type="ARBA" id="ARBA00023004"/>
    </source>
</evidence>
<dbReference type="SFLD" id="SFLDS00029">
    <property type="entry name" value="Radical_SAM"/>
    <property type="match status" value="1"/>
</dbReference>
<dbReference type="CDD" id="cd01335">
    <property type="entry name" value="Radical_SAM"/>
    <property type="match status" value="1"/>
</dbReference>
<keyword evidence="5" id="KW-0411">Iron-sulfur</keyword>
<dbReference type="Pfam" id="PF04055">
    <property type="entry name" value="Radical_SAM"/>
    <property type="match status" value="1"/>
</dbReference>
<evidence type="ECO:0000256" key="2">
    <source>
        <dbReference type="ARBA" id="ARBA00022691"/>
    </source>
</evidence>
<evidence type="ECO:0000259" key="7">
    <source>
        <dbReference type="PROSITE" id="PS51918"/>
    </source>
</evidence>
<evidence type="ECO:0000256" key="1">
    <source>
        <dbReference type="ARBA" id="ARBA00001966"/>
    </source>
</evidence>
<keyword evidence="2" id="KW-0949">S-adenosyl-L-methionine</keyword>
<dbReference type="SUPFAM" id="SSF102114">
    <property type="entry name" value="Radical SAM enzymes"/>
    <property type="match status" value="1"/>
</dbReference>
<dbReference type="SFLD" id="SFLDG01082">
    <property type="entry name" value="B12-binding_domain_containing"/>
    <property type="match status" value="1"/>
</dbReference>
<dbReference type="GO" id="GO:0003824">
    <property type="term" value="F:catalytic activity"/>
    <property type="evidence" value="ECO:0007669"/>
    <property type="project" value="InterPro"/>
</dbReference>
<name>A0A451A3S1_9GAMM</name>